<dbReference type="Proteomes" id="UP000593568">
    <property type="component" value="Unassembled WGS sequence"/>
</dbReference>
<comment type="caution">
    <text evidence="1">The sequence shown here is derived from an EMBL/GenBank/DDBJ whole genome shotgun (WGS) entry which is preliminary data.</text>
</comment>
<dbReference type="EMBL" id="JABEZW010176024">
    <property type="protein sequence ID" value="MBA0784553.1"/>
    <property type="molecule type" value="Genomic_DNA"/>
</dbReference>
<keyword evidence="2" id="KW-1185">Reference proteome</keyword>
<protein>
    <submittedName>
        <fullName evidence="1">Uncharacterized protein</fullName>
    </submittedName>
</protein>
<evidence type="ECO:0000313" key="1">
    <source>
        <dbReference type="EMBL" id="MBA0784553.1"/>
    </source>
</evidence>
<name>A0A7J9FGW0_9ROSI</name>
<dbReference type="AlphaFoldDB" id="A0A7J9FGW0"/>
<organism evidence="1 2">
    <name type="scientific">Gossypium trilobum</name>
    <dbReference type="NCBI Taxonomy" id="34281"/>
    <lineage>
        <taxon>Eukaryota</taxon>
        <taxon>Viridiplantae</taxon>
        <taxon>Streptophyta</taxon>
        <taxon>Embryophyta</taxon>
        <taxon>Tracheophyta</taxon>
        <taxon>Spermatophyta</taxon>
        <taxon>Magnoliopsida</taxon>
        <taxon>eudicotyledons</taxon>
        <taxon>Gunneridae</taxon>
        <taxon>Pentapetalae</taxon>
        <taxon>rosids</taxon>
        <taxon>malvids</taxon>
        <taxon>Malvales</taxon>
        <taxon>Malvaceae</taxon>
        <taxon>Malvoideae</taxon>
        <taxon>Gossypium</taxon>
    </lineage>
</organism>
<accession>A0A7J9FGW0</accession>
<reference evidence="1 2" key="1">
    <citation type="journal article" date="2019" name="Genome Biol. Evol.">
        <title>Insights into the evolution of the New World diploid cottons (Gossypium, subgenus Houzingenia) based on genome sequencing.</title>
        <authorList>
            <person name="Grover C.E."/>
            <person name="Arick M.A. 2nd"/>
            <person name="Thrash A."/>
            <person name="Conover J.L."/>
            <person name="Sanders W.S."/>
            <person name="Peterson D.G."/>
            <person name="Frelichowski J.E."/>
            <person name="Scheffler J.A."/>
            <person name="Scheffler B.E."/>
            <person name="Wendel J.F."/>
        </authorList>
    </citation>
    <scope>NUCLEOTIDE SEQUENCE [LARGE SCALE GENOMIC DNA]</scope>
    <source>
        <strain evidence="1">8</strain>
        <tissue evidence="1">Leaf</tissue>
    </source>
</reference>
<gene>
    <name evidence="1" type="ORF">Gotri_027906</name>
</gene>
<evidence type="ECO:0000313" key="2">
    <source>
        <dbReference type="Proteomes" id="UP000593568"/>
    </source>
</evidence>
<sequence length="18" mass="2284">MQYPLTREIRRKMIIPTH</sequence>
<proteinExistence type="predicted"/>